<dbReference type="CDD" id="cd02440">
    <property type="entry name" value="AdoMet_MTases"/>
    <property type="match status" value="1"/>
</dbReference>
<evidence type="ECO:0000313" key="2">
    <source>
        <dbReference type="EMBL" id="TVY91266.1"/>
    </source>
</evidence>
<evidence type="ECO:0000256" key="1">
    <source>
        <dbReference type="SAM" id="MobiDB-lite"/>
    </source>
</evidence>
<gene>
    <name evidence="2" type="ORF">LAWI1_G003407</name>
</gene>
<protein>
    <recommendedName>
        <fullName evidence="4">Methyltransferase domain-containing protein</fullName>
    </recommendedName>
</protein>
<accession>A0A559MEA5</accession>
<keyword evidence="3" id="KW-1185">Reference proteome</keyword>
<organism evidence="2 3">
    <name type="scientific">Lachnellula willkommii</name>
    <dbReference type="NCBI Taxonomy" id="215461"/>
    <lineage>
        <taxon>Eukaryota</taxon>
        <taxon>Fungi</taxon>
        <taxon>Dikarya</taxon>
        <taxon>Ascomycota</taxon>
        <taxon>Pezizomycotina</taxon>
        <taxon>Leotiomycetes</taxon>
        <taxon>Helotiales</taxon>
        <taxon>Lachnaceae</taxon>
        <taxon>Lachnellula</taxon>
    </lineage>
</organism>
<evidence type="ECO:0000313" key="3">
    <source>
        <dbReference type="Proteomes" id="UP000315522"/>
    </source>
</evidence>
<name>A0A559MEA5_9HELO</name>
<comment type="caution">
    <text evidence="2">The sequence shown here is derived from an EMBL/GenBank/DDBJ whole genome shotgun (WGS) entry which is preliminary data.</text>
</comment>
<sequence>MASTSPLPPRDYDNEVKKGVHTVTSEIHIPESLKHTVSLCNPSCASSRPLIKIVNLDDLIKATAIASPSPRILVTSSFDFENDNAETGSVLSMVYNEYGELVEPEDLRRPPIASELTTTGILRVFKKAYHHYFRTKIGDVIFEEMKDKILPIASDGSSLNQKHKISAWLFDPSLPTPGEDTARKSETPEPQMEPAAPCEPRVLELGCGDGNWCIQFKNQNPSWIVDGIDDTNHWQCVHKDFAFRDFMKGDGMGEQSNLIDCNAEFTVRNLNALLQHPKPIPTNHYSLIRGRDIFDRVENPFAFLDAVRLILQPGGVIEFLELDPRPRTPYDGPIKRVESVNKSSGDLGWTDKIADRFKKEVDTEIATNSPGWSGRVEARLKGNMRQRIGVAAANLKDWLEGAGFYDVAEDIIRLPIGGFTSSGQQLEELLLERIELENSIPKLAAELPAPELDQISSGAYYLNLHLITGRKPPYPRTGDLLPDGTRQEMTASTYDAMAQARSKRGASTNRWKRCSGSG</sequence>
<feature type="region of interest" description="Disordered" evidence="1">
    <location>
        <begin position="495"/>
        <end position="518"/>
    </location>
</feature>
<reference evidence="2 3" key="1">
    <citation type="submission" date="2018-05" db="EMBL/GenBank/DDBJ databases">
        <title>Genome sequencing and assembly of the regulated plant pathogen Lachnellula willkommii and related sister species for the development of diagnostic species identification markers.</title>
        <authorList>
            <person name="Giroux E."/>
            <person name="Bilodeau G."/>
        </authorList>
    </citation>
    <scope>NUCLEOTIDE SEQUENCE [LARGE SCALE GENOMIC DNA]</scope>
    <source>
        <strain evidence="2 3">CBS 172.35</strain>
    </source>
</reference>
<feature type="region of interest" description="Disordered" evidence="1">
    <location>
        <begin position="173"/>
        <end position="196"/>
    </location>
</feature>
<dbReference type="Gene3D" id="3.40.50.150">
    <property type="entry name" value="Vaccinia Virus protein VP39"/>
    <property type="match status" value="1"/>
</dbReference>
<evidence type="ECO:0008006" key="4">
    <source>
        <dbReference type="Google" id="ProtNLM"/>
    </source>
</evidence>
<proteinExistence type="predicted"/>
<dbReference type="EMBL" id="QGML01000600">
    <property type="protein sequence ID" value="TVY91266.1"/>
    <property type="molecule type" value="Genomic_DNA"/>
</dbReference>
<dbReference type="Pfam" id="PF13489">
    <property type="entry name" value="Methyltransf_23"/>
    <property type="match status" value="1"/>
</dbReference>
<dbReference type="Proteomes" id="UP000315522">
    <property type="component" value="Unassembled WGS sequence"/>
</dbReference>
<dbReference type="SUPFAM" id="SSF53335">
    <property type="entry name" value="S-adenosyl-L-methionine-dependent methyltransferases"/>
    <property type="match status" value="1"/>
</dbReference>
<dbReference type="AlphaFoldDB" id="A0A559MEA5"/>
<dbReference type="InterPro" id="IPR029063">
    <property type="entry name" value="SAM-dependent_MTases_sf"/>
</dbReference>